<dbReference type="NCBIfam" id="TIGR01640">
    <property type="entry name" value="F_box_assoc_1"/>
    <property type="match status" value="1"/>
</dbReference>
<evidence type="ECO:0000313" key="3">
    <source>
        <dbReference type="Proteomes" id="UP000653305"/>
    </source>
</evidence>
<dbReference type="InterPro" id="IPR050796">
    <property type="entry name" value="SCF_F-box_component"/>
</dbReference>
<dbReference type="InterPro" id="IPR017451">
    <property type="entry name" value="F-box-assoc_interact_dom"/>
</dbReference>
<evidence type="ECO:0000313" key="2">
    <source>
        <dbReference type="EMBL" id="GFQ07416.1"/>
    </source>
</evidence>
<protein>
    <submittedName>
        <fullName evidence="2">Putative F-box protein at3g22650</fullName>
    </submittedName>
</protein>
<dbReference type="PANTHER" id="PTHR31672">
    <property type="entry name" value="BNACNNG10540D PROTEIN"/>
    <property type="match status" value="1"/>
</dbReference>
<evidence type="ECO:0000259" key="1">
    <source>
        <dbReference type="Pfam" id="PF07734"/>
    </source>
</evidence>
<gene>
    <name evidence="2" type="ORF">PHJA_002885700</name>
</gene>
<name>A0A830DKW9_9LAMI</name>
<dbReference type="OrthoDB" id="809368at2759"/>
<dbReference type="Pfam" id="PF07734">
    <property type="entry name" value="FBA_1"/>
    <property type="match status" value="1"/>
</dbReference>
<dbReference type="InterPro" id="IPR006527">
    <property type="entry name" value="F-box-assoc_dom_typ1"/>
</dbReference>
<accession>A0A830DKW9</accession>
<dbReference type="Proteomes" id="UP000653305">
    <property type="component" value="Unassembled WGS sequence"/>
</dbReference>
<dbReference type="InterPro" id="IPR011043">
    <property type="entry name" value="Gal_Oxase/kelch_b-propeller"/>
</dbReference>
<keyword evidence="3" id="KW-1185">Reference proteome</keyword>
<dbReference type="EMBL" id="BMAC01001493">
    <property type="protein sequence ID" value="GFQ07416.1"/>
    <property type="molecule type" value="Genomic_DNA"/>
</dbReference>
<sequence length="337" mass="38474">MVVGSSKQHKPLKLVVLRHQHLEPLHISLLSTEEDDDDDPCPIISSFYADDDIGCPVASCHELLLSTSSTDTTGAALWNPSTKELKMLPQSSVPRPPSVVFEWARFYGFGFDPRSQQQEKDYKVIRFLDFEFEDYTYSCGRVFLVELYSLKTDSWKQIAYPHTESPMNCASIYINGFYYWLGSWGGFDIISFDFANDKFSPALIPGPKTFIKNFQDTEFEFELVEFEGSLAVIVYSMVVADGEPVEFELWVWNNDNESWSRRGAWTVSIPAESRGVYLLGLFNNDKLYFQNSKGELLLFDAAKEKLKNICLHYDLSGSYSSLLRIFPYVGSSAEEIK</sequence>
<dbReference type="SUPFAM" id="SSF50965">
    <property type="entry name" value="Galactose oxidase, central domain"/>
    <property type="match status" value="1"/>
</dbReference>
<dbReference type="PANTHER" id="PTHR31672:SF13">
    <property type="entry name" value="F-BOX PROTEIN CPR30-LIKE"/>
    <property type="match status" value="1"/>
</dbReference>
<organism evidence="2 3">
    <name type="scientific">Phtheirospermum japonicum</name>
    <dbReference type="NCBI Taxonomy" id="374723"/>
    <lineage>
        <taxon>Eukaryota</taxon>
        <taxon>Viridiplantae</taxon>
        <taxon>Streptophyta</taxon>
        <taxon>Embryophyta</taxon>
        <taxon>Tracheophyta</taxon>
        <taxon>Spermatophyta</taxon>
        <taxon>Magnoliopsida</taxon>
        <taxon>eudicotyledons</taxon>
        <taxon>Gunneridae</taxon>
        <taxon>Pentapetalae</taxon>
        <taxon>asterids</taxon>
        <taxon>lamiids</taxon>
        <taxon>Lamiales</taxon>
        <taxon>Orobanchaceae</taxon>
        <taxon>Orobanchaceae incertae sedis</taxon>
        <taxon>Phtheirospermum</taxon>
    </lineage>
</organism>
<reference evidence="2" key="1">
    <citation type="submission" date="2020-07" db="EMBL/GenBank/DDBJ databases">
        <title>Ethylene signaling mediates host invasion by parasitic plants.</title>
        <authorList>
            <person name="Yoshida S."/>
        </authorList>
    </citation>
    <scope>NUCLEOTIDE SEQUENCE</scope>
    <source>
        <strain evidence="2">Okayama</strain>
    </source>
</reference>
<comment type="caution">
    <text evidence="2">The sequence shown here is derived from an EMBL/GenBank/DDBJ whole genome shotgun (WGS) entry which is preliminary data.</text>
</comment>
<feature type="domain" description="F-box associated beta-propeller type 1" evidence="1">
    <location>
        <begin position="56"/>
        <end position="304"/>
    </location>
</feature>
<dbReference type="AlphaFoldDB" id="A0A830DKW9"/>
<proteinExistence type="predicted"/>